<dbReference type="EMBL" id="JBHLTG010000004">
    <property type="protein sequence ID" value="MFC0679728.1"/>
    <property type="molecule type" value="Genomic_DNA"/>
</dbReference>
<dbReference type="Gene3D" id="2.30.30.60">
    <property type="match status" value="1"/>
</dbReference>
<dbReference type="Pfam" id="PF21088">
    <property type="entry name" value="MS_channel_1st"/>
    <property type="match status" value="1"/>
</dbReference>
<dbReference type="InterPro" id="IPR052702">
    <property type="entry name" value="MscS-like_channel"/>
</dbReference>
<feature type="domain" description="Mechanosensitive ion channel MscS" evidence="9">
    <location>
        <begin position="130"/>
        <end position="197"/>
    </location>
</feature>
<evidence type="ECO:0000256" key="4">
    <source>
        <dbReference type="ARBA" id="ARBA00022692"/>
    </source>
</evidence>
<evidence type="ECO:0000256" key="1">
    <source>
        <dbReference type="ARBA" id="ARBA00004651"/>
    </source>
</evidence>
<feature type="transmembrane region" description="Helical" evidence="8">
    <location>
        <begin position="33"/>
        <end position="59"/>
    </location>
</feature>
<dbReference type="RefSeq" id="WP_386670764.1">
    <property type="nucleotide sequence ID" value="NZ_JBHLTG010000004.1"/>
</dbReference>
<dbReference type="InterPro" id="IPR049278">
    <property type="entry name" value="MS_channel_C"/>
</dbReference>
<feature type="domain" description="Mechanosensitive ion channel transmembrane helices 2/3" evidence="11">
    <location>
        <begin position="89"/>
        <end position="128"/>
    </location>
</feature>
<dbReference type="SUPFAM" id="SSF82689">
    <property type="entry name" value="Mechanosensitive channel protein MscS (YggB), C-terminal domain"/>
    <property type="match status" value="1"/>
</dbReference>
<organism evidence="12 13">
    <name type="scientific">Lysobacter korlensis</name>
    <dbReference type="NCBI Taxonomy" id="553636"/>
    <lineage>
        <taxon>Bacteria</taxon>
        <taxon>Pseudomonadati</taxon>
        <taxon>Pseudomonadota</taxon>
        <taxon>Gammaproteobacteria</taxon>
        <taxon>Lysobacterales</taxon>
        <taxon>Lysobacteraceae</taxon>
        <taxon>Lysobacter</taxon>
    </lineage>
</organism>
<evidence type="ECO:0000259" key="9">
    <source>
        <dbReference type="Pfam" id="PF00924"/>
    </source>
</evidence>
<dbReference type="Proteomes" id="UP001589896">
    <property type="component" value="Unassembled WGS sequence"/>
</dbReference>
<keyword evidence="5 8" id="KW-1133">Transmembrane helix</keyword>
<evidence type="ECO:0000259" key="10">
    <source>
        <dbReference type="Pfam" id="PF21082"/>
    </source>
</evidence>
<dbReference type="InterPro" id="IPR010920">
    <property type="entry name" value="LSM_dom_sf"/>
</dbReference>
<evidence type="ECO:0000256" key="5">
    <source>
        <dbReference type="ARBA" id="ARBA00022989"/>
    </source>
</evidence>
<comment type="similarity">
    <text evidence="2">Belongs to the MscS (TC 1.A.23) family.</text>
</comment>
<keyword evidence="6 8" id="KW-0472">Membrane</keyword>
<evidence type="ECO:0000256" key="8">
    <source>
        <dbReference type="SAM" id="Phobius"/>
    </source>
</evidence>
<dbReference type="InterPro" id="IPR049142">
    <property type="entry name" value="MS_channel_1st"/>
</dbReference>
<keyword evidence="13" id="KW-1185">Reference proteome</keyword>
<feature type="transmembrane region" description="Helical" evidence="8">
    <location>
        <begin position="114"/>
        <end position="142"/>
    </location>
</feature>
<dbReference type="InterPro" id="IPR023408">
    <property type="entry name" value="MscS_beta-dom_sf"/>
</dbReference>
<feature type="transmembrane region" description="Helical" evidence="8">
    <location>
        <begin position="80"/>
        <end position="102"/>
    </location>
</feature>
<feature type="domain" description="Mechanosensitive ion channel MscS C-terminal" evidence="10">
    <location>
        <begin position="206"/>
        <end position="292"/>
    </location>
</feature>
<dbReference type="InterPro" id="IPR011014">
    <property type="entry name" value="MscS_channel_TM-2"/>
</dbReference>
<evidence type="ECO:0000256" key="7">
    <source>
        <dbReference type="SAM" id="MobiDB-lite"/>
    </source>
</evidence>
<reference evidence="12 13" key="1">
    <citation type="submission" date="2024-09" db="EMBL/GenBank/DDBJ databases">
        <authorList>
            <person name="Sun Q."/>
            <person name="Mori K."/>
        </authorList>
    </citation>
    <scope>NUCLEOTIDE SEQUENCE [LARGE SCALE GENOMIC DNA]</scope>
    <source>
        <strain evidence="12 13">KCTC 23076</strain>
    </source>
</reference>
<dbReference type="Pfam" id="PF21082">
    <property type="entry name" value="MS_channel_3rd"/>
    <property type="match status" value="1"/>
</dbReference>
<dbReference type="PANTHER" id="PTHR30347:SF1">
    <property type="entry name" value="MECHANOSENSITIVE CHANNEL MSCK"/>
    <property type="match status" value="1"/>
</dbReference>
<dbReference type="Gene3D" id="3.30.70.100">
    <property type="match status" value="1"/>
</dbReference>
<proteinExistence type="inferred from homology"/>
<dbReference type="SUPFAM" id="SSF50182">
    <property type="entry name" value="Sm-like ribonucleoproteins"/>
    <property type="match status" value="1"/>
</dbReference>
<evidence type="ECO:0000313" key="13">
    <source>
        <dbReference type="Proteomes" id="UP001589896"/>
    </source>
</evidence>
<evidence type="ECO:0000313" key="12">
    <source>
        <dbReference type="EMBL" id="MFC0679728.1"/>
    </source>
</evidence>
<dbReference type="InterPro" id="IPR011066">
    <property type="entry name" value="MscS_channel_C_sf"/>
</dbReference>
<dbReference type="Gene3D" id="1.10.287.1260">
    <property type="match status" value="1"/>
</dbReference>
<feature type="region of interest" description="Disordered" evidence="7">
    <location>
        <begin position="346"/>
        <end position="382"/>
    </location>
</feature>
<keyword evidence="4 8" id="KW-0812">Transmembrane</keyword>
<dbReference type="InterPro" id="IPR006685">
    <property type="entry name" value="MscS_channel_2nd"/>
</dbReference>
<comment type="subcellular location">
    <subcellularLocation>
        <location evidence="1">Cell membrane</location>
        <topology evidence="1">Multi-pass membrane protein</topology>
    </subcellularLocation>
</comment>
<sequence>MSVAQTGRGMRDAAGAAADRGLDSVGALLDFRIVNVAGLSITVGGIIAALVVIAIAWFASRVLQRMLTRYGDSHQHVNRASLYLLSRVLHYLVIAIAVVVALDVAGVPIGKFSVFAGALGVGLGFGLQAIFSNFISGLILLFDRSLKVGDFVELESGVYGEVRDINIRATTIVTNDNIDILVPNSEFVSGRVVNWTHREVSRRLRVKFGVAYGSDKEVVKKAALEAAAEVPFTLALDGPRRPQVWLVEFGDSSLNFELVVWLNAEATKRPSAVNAAYLWALDTALNKYGIEIPFPQQDLHIRSLFGHEGEAALAAWRGEKTEQVKPVPHVAEPAADAQLGHRERAELASNDAQDDVRLQLENPPSEDLNQDTHQDTQPGDAR</sequence>
<evidence type="ECO:0000259" key="11">
    <source>
        <dbReference type="Pfam" id="PF21088"/>
    </source>
</evidence>
<evidence type="ECO:0000256" key="3">
    <source>
        <dbReference type="ARBA" id="ARBA00022475"/>
    </source>
</evidence>
<dbReference type="PANTHER" id="PTHR30347">
    <property type="entry name" value="POTASSIUM CHANNEL RELATED"/>
    <property type="match status" value="1"/>
</dbReference>
<protein>
    <submittedName>
        <fullName evidence="12">Mechanosensitive ion channel family protein</fullName>
    </submittedName>
</protein>
<evidence type="ECO:0000256" key="2">
    <source>
        <dbReference type="ARBA" id="ARBA00008017"/>
    </source>
</evidence>
<dbReference type="Pfam" id="PF00924">
    <property type="entry name" value="MS_channel_2nd"/>
    <property type="match status" value="1"/>
</dbReference>
<keyword evidence="3" id="KW-1003">Cell membrane</keyword>
<comment type="caution">
    <text evidence="12">The sequence shown here is derived from an EMBL/GenBank/DDBJ whole genome shotgun (WGS) entry which is preliminary data.</text>
</comment>
<gene>
    <name evidence="12" type="ORF">ACFFGH_17960</name>
</gene>
<name>A0ABV6RRW5_9GAMM</name>
<evidence type="ECO:0000256" key="6">
    <source>
        <dbReference type="ARBA" id="ARBA00023136"/>
    </source>
</evidence>
<dbReference type="SUPFAM" id="SSF82861">
    <property type="entry name" value="Mechanosensitive channel protein MscS (YggB), transmembrane region"/>
    <property type="match status" value="1"/>
</dbReference>
<accession>A0ABV6RRW5</accession>